<proteinExistence type="inferred from homology"/>
<evidence type="ECO:0000256" key="12">
    <source>
        <dbReference type="SAM" id="Phobius"/>
    </source>
</evidence>
<feature type="repeat" description="Solcar" evidence="10">
    <location>
        <begin position="121"/>
        <end position="206"/>
    </location>
</feature>
<dbReference type="InterPro" id="IPR044712">
    <property type="entry name" value="SLC25A32-like"/>
</dbReference>
<dbReference type="EMBL" id="CCBQ010000045">
    <property type="protein sequence ID" value="CDO95552.1"/>
    <property type="molecule type" value="Genomic_DNA"/>
</dbReference>
<dbReference type="Pfam" id="PF00153">
    <property type="entry name" value="Mito_carr"/>
    <property type="match status" value="3"/>
</dbReference>
<keyword evidence="9 10" id="KW-0472">Membrane</keyword>
<feature type="transmembrane region" description="Helical" evidence="12">
    <location>
        <begin position="77"/>
        <end position="97"/>
    </location>
</feature>
<dbReference type="PANTHER" id="PTHR45683">
    <property type="entry name" value="MITOCHONDRIAL NICOTINAMIDE ADENINE DINUCLEOTIDE TRANSPORTER 1-RELATED-RELATED"/>
    <property type="match status" value="1"/>
</dbReference>
<evidence type="ECO:0000256" key="11">
    <source>
        <dbReference type="RuleBase" id="RU000488"/>
    </source>
</evidence>
<evidence type="ECO:0000313" key="14">
    <source>
        <dbReference type="Proteomes" id="UP000031516"/>
    </source>
</evidence>
<evidence type="ECO:0000256" key="1">
    <source>
        <dbReference type="ARBA" id="ARBA00004448"/>
    </source>
</evidence>
<dbReference type="PROSITE" id="PS50920">
    <property type="entry name" value="SOLCAR"/>
    <property type="match status" value="3"/>
</dbReference>
<dbReference type="InterPro" id="IPR023395">
    <property type="entry name" value="MCP_dom_sf"/>
</dbReference>
<organism evidence="13 14">
    <name type="scientific">Kluyveromyces dobzhanskii CBS 2104</name>
    <dbReference type="NCBI Taxonomy" id="1427455"/>
    <lineage>
        <taxon>Eukaryota</taxon>
        <taxon>Fungi</taxon>
        <taxon>Dikarya</taxon>
        <taxon>Ascomycota</taxon>
        <taxon>Saccharomycotina</taxon>
        <taxon>Saccharomycetes</taxon>
        <taxon>Saccharomycetales</taxon>
        <taxon>Saccharomycetaceae</taxon>
        <taxon>Kluyveromyces</taxon>
    </lineage>
</organism>
<dbReference type="SUPFAM" id="SSF103506">
    <property type="entry name" value="Mitochondrial carrier"/>
    <property type="match status" value="1"/>
</dbReference>
<keyword evidence="14" id="KW-1185">Reference proteome</keyword>
<keyword evidence="4 10" id="KW-0812">Transmembrane</keyword>
<dbReference type="GO" id="GO:0015215">
    <property type="term" value="F:nucleotide transmembrane transporter activity"/>
    <property type="evidence" value="ECO:0007669"/>
    <property type="project" value="UniProtKB-ARBA"/>
</dbReference>
<feature type="transmembrane region" description="Helical" evidence="12">
    <location>
        <begin position="125"/>
        <end position="147"/>
    </location>
</feature>
<dbReference type="PRINTS" id="PR00926">
    <property type="entry name" value="MITOCARRIER"/>
</dbReference>
<protein>
    <submittedName>
        <fullName evidence="13">WGS project CCBQ000000000 data, contig 00015</fullName>
    </submittedName>
</protein>
<comment type="similarity">
    <text evidence="2 11">Belongs to the mitochondrial carrier (TC 2.A.29) family.</text>
</comment>
<evidence type="ECO:0000256" key="3">
    <source>
        <dbReference type="ARBA" id="ARBA00022448"/>
    </source>
</evidence>
<evidence type="ECO:0000256" key="9">
    <source>
        <dbReference type="ARBA" id="ARBA00023136"/>
    </source>
</evidence>
<dbReference type="Proteomes" id="UP000031516">
    <property type="component" value="Unassembled WGS sequence"/>
</dbReference>
<evidence type="ECO:0000256" key="8">
    <source>
        <dbReference type="ARBA" id="ARBA00023128"/>
    </source>
</evidence>
<evidence type="ECO:0000256" key="4">
    <source>
        <dbReference type="ARBA" id="ARBA00022692"/>
    </source>
</evidence>
<keyword evidence="3 11" id="KW-0813">Transport</keyword>
<evidence type="ECO:0000256" key="10">
    <source>
        <dbReference type="PROSITE-ProRule" id="PRU00282"/>
    </source>
</evidence>
<keyword evidence="5" id="KW-0677">Repeat</keyword>
<gene>
    <name evidence="13" type="ORF">KLDO_g3787</name>
</gene>
<evidence type="ECO:0000256" key="2">
    <source>
        <dbReference type="ARBA" id="ARBA00006375"/>
    </source>
</evidence>
<sequence length="307" mass="34391">MVSESNSVFSPLQKEIISGLTAGTVTTVVTHPLDLIKLRLQLAAIDFKPSSYYTQVQYIIKDVSGARQLLKEAYRGLGINIVGNAVAWGLYFGLYRFSKDVVYSMSSESGLQNKFENDRKMNSSMYLVSAGASGLVTAVLTNPMWVVKTRIMSKKSNKGYSSIFNAVARITREEGLKTFWKGLVPSLFGVSQGALYFSIYDTLKLKYLHDNTDVRERKLDAIETISIISVSKMVSVCSVYPLQLLKTNLQTFKTEHNENSKMTSLIRSIWHRNGIAGFYKGLFANLLRAIPSTCITFGVYEHFRHAL</sequence>
<feature type="repeat" description="Solcar" evidence="10">
    <location>
        <begin position="219"/>
        <end position="306"/>
    </location>
</feature>
<comment type="caution">
    <text evidence="13">The sequence shown here is derived from an EMBL/GenBank/DDBJ whole genome shotgun (WGS) entry which is preliminary data.</text>
</comment>
<evidence type="ECO:0000256" key="6">
    <source>
        <dbReference type="ARBA" id="ARBA00022792"/>
    </source>
</evidence>
<keyword evidence="7 12" id="KW-1133">Transmembrane helix</keyword>
<dbReference type="OrthoDB" id="428293at2759"/>
<dbReference type="InterPro" id="IPR002067">
    <property type="entry name" value="MCP"/>
</dbReference>
<feature type="repeat" description="Solcar" evidence="10">
    <location>
        <begin position="10"/>
        <end position="101"/>
    </location>
</feature>
<accession>A0A0A8LBD3</accession>
<dbReference type="GO" id="GO:0005743">
    <property type="term" value="C:mitochondrial inner membrane"/>
    <property type="evidence" value="ECO:0007669"/>
    <property type="project" value="UniProtKB-SubCell"/>
</dbReference>
<dbReference type="AlphaFoldDB" id="A0A0A8LBD3"/>
<dbReference type="Gene3D" id="1.50.40.10">
    <property type="entry name" value="Mitochondrial carrier domain"/>
    <property type="match status" value="1"/>
</dbReference>
<evidence type="ECO:0000313" key="13">
    <source>
        <dbReference type="EMBL" id="CDO95552.1"/>
    </source>
</evidence>
<keyword evidence="6" id="KW-0999">Mitochondrion inner membrane</keyword>
<evidence type="ECO:0000256" key="7">
    <source>
        <dbReference type="ARBA" id="ARBA00022989"/>
    </source>
</evidence>
<dbReference type="FunFam" id="1.50.40.10:FF:000102">
    <property type="entry name" value="Folate carrier protein Flx1"/>
    <property type="match status" value="1"/>
</dbReference>
<keyword evidence="8" id="KW-0496">Mitochondrion</keyword>
<dbReference type="InterPro" id="IPR018108">
    <property type="entry name" value="MCP_transmembrane"/>
</dbReference>
<reference evidence="13 14" key="1">
    <citation type="submission" date="2014-03" db="EMBL/GenBank/DDBJ databases">
        <title>The genome of Kluyveromyces dobzhanskii.</title>
        <authorList>
            <person name="Nystedt B."/>
            <person name="Astrom S."/>
        </authorList>
    </citation>
    <scope>NUCLEOTIDE SEQUENCE [LARGE SCALE GENOMIC DNA]</scope>
    <source>
        <strain evidence="13 14">CBS 2104</strain>
    </source>
</reference>
<comment type="subcellular location">
    <subcellularLocation>
        <location evidence="1">Mitochondrion inner membrane</location>
        <topology evidence="1">Multi-pass membrane protein</topology>
    </subcellularLocation>
</comment>
<evidence type="ECO:0000256" key="5">
    <source>
        <dbReference type="ARBA" id="ARBA00022737"/>
    </source>
</evidence>
<name>A0A0A8LBD3_9SACH</name>